<sequence>MNVLLIGAPASGKGTQGDRLSQRLGLEHIAAGDRLRAEATAGTPLGKEIAPYLDRGELVPDRLVIDLILPEVLAAAQRNGYILEGFPRSVSQATLAEQAGPGPDVVIFLDAPRDVLIERTLARAQAEGRSDDTEDVVHRRLRVFDEVTKPLVDYYRGQGLLHTVDASQDVDDVTKDILAALEP</sequence>
<comment type="catalytic activity">
    <reaction evidence="5 7">
        <text>AMP + ATP = 2 ADP</text>
        <dbReference type="Rhea" id="RHEA:12973"/>
        <dbReference type="ChEBI" id="CHEBI:30616"/>
        <dbReference type="ChEBI" id="CHEBI:456215"/>
        <dbReference type="ChEBI" id="CHEBI:456216"/>
        <dbReference type="EC" id="2.7.4.3"/>
    </reaction>
</comment>
<dbReference type="Proteomes" id="UP000291144">
    <property type="component" value="Unassembled WGS sequence"/>
</dbReference>
<dbReference type="InterPro" id="IPR000850">
    <property type="entry name" value="Adenylat/UMP-CMP_kin"/>
</dbReference>
<dbReference type="PANTHER" id="PTHR23359">
    <property type="entry name" value="NUCLEOTIDE KINASE"/>
    <property type="match status" value="1"/>
</dbReference>
<feature type="binding site" evidence="5">
    <location>
        <begin position="57"/>
        <end position="59"/>
    </location>
    <ligand>
        <name>AMP</name>
        <dbReference type="ChEBI" id="CHEBI:456215"/>
    </ligand>
</feature>
<keyword evidence="4 5" id="KW-0418">Kinase</keyword>
<name>A0A4R0JSN2_9ACTN</name>
<feature type="region of interest" description="NMP" evidence="5">
    <location>
        <begin position="30"/>
        <end position="59"/>
    </location>
</feature>
<gene>
    <name evidence="5" type="primary">adk</name>
    <name evidence="8" type="ORF">E0H73_41930</name>
</gene>
<feature type="binding site" evidence="5">
    <location>
        <position position="123"/>
    </location>
    <ligand>
        <name>ATP</name>
        <dbReference type="ChEBI" id="CHEBI:30616"/>
    </ligand>
</feature>
<comment type="similarity">
    <text evidence="5 6">Belongs to the adenylate kinase family.</text>
</comment>
<comment type="domain">
    <text evidence="5">Consists of three domains, a large central CORE domain and two small peripheral domains, NMPbind and LID, which undergo movements during catalysis. The LID domain closes over the site of phosphoryl transfer upon ATP binding. Assembling and dissambling the active center during each catalytic cycle provides an effective means to prevent ATP hydrolysis.</text>
</comment>
<evidence type="ECO:0000256" key="2">
    <source>
        <dbReference type="ARBA" id="ARBA00022727"/>
    </source>
</evidence>
<organism evidence="8 9">
    <name type="scientific">Kribbella pittospori</name>
    <dbReference type="NCBI Taxonomy" id="722689"/>
    <lineage>
        <taxon>Bacteria</taxon>
        <taxon>Bacillati</taxon>
        <taxon>Actinomycetota</taxon>
        <taxon>Actinomycetes</taxon>
        <taxon>Propionibacteriales</taxon>
        <taxon>Kribbellaceae</taxon>
        <taxon>Kribbella</taxon>
    </lineage>
</organism>
<keyword evidence="3 5" id="KW-0547">Nucleotide-binding</keyword>
<feature type="binding site" evidence="5">
    <location>
        <position position="36"/>
    </location>
    <ligand>
        <name>AMP</name>
        <dbReference type="ChEBI" id="CHEBI:456215"/>
    </ligand>
</feature>
<evidence type="ECO:0000256" key="3">
    <source>
        <dbReference type="ARBA" id="ARBA00022741"/>
    </source>
</evidence>
<dbReference type="GO" id="GO:0004017">
    <property type="term" value="F:AMP kinase activity"/>
    <property type="evidence" value="ECO:0007669"/>
    <property type="project" value="UniProtKB-UniRule"/>
</dbReference>
<feature type="binding site" evidence="5">
    <location>
        <position position="168"/>
    </location>
    <ligand>
        <name>ATP</name>
        <dbReference type="ChEBI" id="CHEBI:30616"/>
    </ligand>
</feature>
<dbReference type="AlphaFoldDB" id="A0A4R0JSN2"/>
<evidence type="ECO:0000313" key="8">
    <source>
        <dbReference type="EMBL" id="TCC50391.1"/>
    </source>
</evidence>
<dbReference type="RefSeq" id="WP_131366243.1">
    <property type="nucleotide sequence ID" value="NZ_SJKB01000025.1"/>
</dbReference>
<evidence type="ECO:0000313" key="9">
    <source>
        <dbReference type="Proteomes" id="UP000291144"/>
    </source>
</evidence>
<comment type="subunit">
    <text evidence="5 7">Monomer.</text>
</comment>
<dbReference type="NCBIfam" id="NF011100">
    <property type="entry name" value="PRK14527.1"/>
    <property type="match status" value="1"/>
</dbReference>
<feature type="binding site" evidence="5">
    <location>
        <position position="140"/>
    </location>
    <ligand>
        <name>AMP</name>
        <dbReference type="ChEBI" id="CHEBI:456215"/>
    </ligand>
</feature>
<evidence type="ECO:0000256" key="1">
    <source>
        <dbReference type="ARBA" id="ARBA00022679"/>
    </source>
</evidence>
<comment type="caution">
    <text evidence="5">Lacks conserved residue(s) required for the propagation of feature annotation.</text>
</comment>
<dbReference type="EMBL" id="SJKB01000025">
    <property type="protein sequence ID" value="TCC50391.1"/>
    <property type="molecule type" value="Genomic_DNA"/>
</dbReference>
<keyword evidence="5 7" id="KW-0067">ATP-binding</keyword>
<comment type="pathway">
    <text evidence="5">Purine metabolism; AMP biosynthesis via salvage pathway; AMP from ADP: step 1/1.</text>
</comment>
<keyword evidence="1 5" id="KW-0808">Transferase</keyword>
<feature type="binding site" evidence="5">
    <location>
        <begin position="85"/>
        <end position="88"/>
    </location>
    <ligand>
        <name>AMP</name>
        <dbReference type="ChEBI" id="CHEBI:456215"/>
    </ligand>
</feature>
<evidence type="ECO:0000256" key="7">
    <source>
        <dbReference type="RuleBase" id="RU003331"/>
    </source>
</evidence>
<dbReference type="GO" id="GO:0005737">
    <property type="term" value="C:cytoplasm"/>
    <property type="evidence" value="ECO:0007669"/>
    <property type="project" value="UniProtKB-SubCell"/>
</dbReference>
<feature type="binding site" evidence="5">
    <location>
        <position position="92"/>
    </location>
    <ligand>
        <name>AMP</name>
        <dbReference type="ChEBI" id="CHEBI:456215"/>
    </ligand>
</feature>
<comment type="subcellular location">
    <subcellularLocation>
        <location evidence="5 7">Cytoplasm</location>
    </subcellularLocation>
</comment>
<keyword evidence="5" id="KW-0963">Cytoplasm</keyword>
<dbReference type="Pfam" id="PF00406">
    <property type="entry name" value="ADK"/>
    <property type="match status" value="1"/>
</dbReference>
<comment type="caution">
    <text evidence="8">The sequence shown here is derived from an EMBL/GenBank/DDBJ whole genome shotgun (WGS) entry which is preliminary data.</text>
</comment>
<dbReference type="CDD" id="cd01428">
    <property type="entry name" value="ADK"/>
    <property type="match status" value="1"/>
</dbReference>
<dbReference type="SUPFAM" id="SSF52540">
    <property type="entry name" value="P-loop containing nucleoside triphosphate hydrolases"/>
    <property type="match status" value="1"/>
</dbReference>
<feature type="binding site" evidence="5">
    <location>
        <position position="129"/>
    </location>
    <ligand>
        <name>AMP</name>
        <dbReference type="ChEBI" id="CHEBI:456215"/>
    </ligand>
</feature>
<dbReference type="PRINTS" id="PR00094">
    <property type="entry name" value="ADENYLTKNASE"/>
</dbReference>
<dbReference type="Gene3D" id="3.40.50.300">
    <property type="entry name" value="P-loop containing nucleotide triphosphate hydrolases"/>
    <property type="match status" value="1"/>
</dbReference>
<feature type="binding site" evidence="5">
    <location>
        <begin position="10"/>
        <end position="15"/>
    </location>
    <ligand>
        <name>ATP</name>
        <dbReference type="ChEBI" id="CHEBI:30616"/>
    </ligand>
</feature>
<reference evidence="8 9" key="1">
    <citation type="submission" date="2019-02" db="EMBL/GenBank/DDBJ databases">
        <title>Kribbella capetownensis sp. nov. and Kribbella speibonae sp. nov., isolated from soil.</title>
        <authorList>
            <person name="Curtis S.M."/>
            <person name="Norton I."/>
            <person name="Everest G.J."/>
            <person name="Meyers P.R."/>
        </authorList>
    </citation>
    <scope>NUCLEOTIDE SEQUENCE [LARGE SCALE GENOMIC DNA]</scope>
    <source>
        <strain evidence="8 9">NRRL B-24813</strain>
    </source>
</reference>
<protein>
    <recommendedName>
        <fullName evidence="5 7">Adenylate kinase</fullName>
        <shortName evidence="5">AK</shortName>
        <ecNumber evidence="5 7">2.7.4.3</ecNumber>
    </recommendedName>
    <alternativeName>
        <fullName evidence="5">ATP-AMP transphosphorylase</fullName>
    </alternativeName>
    <alternativeName>
        <fullName evidence="5">ATP:AMP phosphotransferase</fullName>
    </alternativeName>
    <alternativeName>
        <fullName evidence="5">Adenylate monophosphate kinase</fullName>
    </alternativeName>
</protein>
<dbReference type="InterPro" id="IPR027417">
    <property type="entry name" value="P-loop_NTPase"/>
</dbReference>
<dbReference type="EC" id="2.7.4.3" evidence="5 7"/>
<proteinExistence type="inferred from homology"/>
<evidence type="ECO:0000256" key="4">
    <source>
        <dbReference type="ARBA" id="ARBA00022777"/>
    </source>
</evidence>
<dbReference type="OrthoDB" id="9805030at2"/>
<comment type="function">
    <text evidence="5">Catalyzes the reversible transfer of the terminal phosphate group between ATP and AMP. Plays an important role in cellular energy homeostasis and in adenine nucleotide metabolism.</text>
</comment>
<keyword evidence="9" id="KW-1185">Reference proteome</keyword>
<dbReference type="HAMAP" id="MF_00235">
    <property type="entry name" value="Adenylate_kinase_Adk"/>
    <property type="match status" value="1"/>
</dbReference>
<keyword evidence="2 5" id="KW-0545">Nucleotide biosynthesis</keyword>
<evidence type="ECO:0000256" key="5">
    <source>
        <dbReference type="HAMAP-Rule" id="MF_00235"/>
    </source>
</evidence>
<dbReference type="UniPathway" id="UPA00588">
    <property type="reaction ID" value="UER00649"/>
</dbReference>
<dbReference type="GO" id="GO:0005524">
    <property type="term" value="F:ATP binding"/>
    <property type="evidence" value="ECO:0007669"/>
    <property type="project" value="UniProtKB-UniRule"/>
</dbReference>
<dbReference type="GO" id="GO:0044209">
    <property type="term" value="P:AMP salvage"/>
    <property type="evidence" value="ECO:0007669"/>
    <property type="project" value="UniProtKB-UniRule"/>
</dbReference>
<accession>A0A4R0JSN2</accession>
<evidence type="ECO:0000256" key="6">
    <source>
        <dbReference type="RuleBase" id="RU003330"/>
    </source>
</evidence>